<feature type="non-terminal residue" evidence="1">
    <location>
        <position position="56"/>
    </location>
</feature>
<gene>
    <name evidence="1" type="ORF">S03H2_57610</name>
</gene>
<organism evidence="1">
    <name type="scientific">marine sediment metagenome</name>
    <dbReference type="NCBI Taxonomy" id="412755"/>
    <lineage>
        <taxon>unclassified sequences</taxon>
        <taxon>metagenomes</taxon>
        <taxon>ecological metagenomes</taxon>
    </lineage>
</organism>
<proteinExistence type="predicted"/>
<dbReference type="EMBL" id="BARU01036939">
    <property type="protein sequence ID" value="GAH82650.1"/>
    <property type="molecule type" value="Genomic_DNA"/>
</dbReference>
<accession>X1JMG5</accession>
<evidence type="ECO:0000313" key="1">
    <source>
        <dbReference type="EMBL" id="GAH82650.1"/>
    </source>
</evidence>
<dbReference type="AlphaFoldDB" id="X1JMG5"/>
<protein>
    <submittedName>
        <fullName evidence="1">Uncharacterized protein</fullName>
    </submittedName>
</protein>
<reference evidence="1" key="1">
    <citation type="journal article" date="2014" name="Front. Microbiol.">
        <title>High frequency of phylogenetically diverse reductive dehalogenase-homologous genes in deep subseafloor sedimentary metagenomes.</title>
        <authorList>
            <person name="Kawai M."/>
            <person name="Futagami T."/>
            <person name="Toyoda A."/>
            <person name="Takaki Y."/>
            <person name="Nishi S."/>
            <person name="Hori S."/>
            <person name="Arai W."/>
            <person name="Tsubouchi T."/>
            <person name="Morono Y."/>
            <person name="Uchiyama I."/>
            <person name="Ito T."/>
            <person name="Fujiyama A."/>
            <person name="Inagaki F."/>
            <person name="Takami H."/>
        </authorList>
    </citation>
    <scope>NUCLEOTIDE SEQUENCE</scope>
    <source>
        <strain evidence="1">Expedition CK06-06</strain>
    </source>
</reference>
<comment type="caution">
    <text evidence="1">The sequence shown here is derived from an EMBL/GenBank/DDBJ whole genome shotgun (WGS) entry which is preliminary data.</text>
</comment>
<name>X1JMG5_9ZZZZ</name>
<sequence length="56" mass="6441">MPNEQLFDQFGKYLSQELHGSEKLYDEIQKLKTTANGIEGKNLKQIEDLPPSTNFN</sequence>